<organism evidence="1">
    <name type="scientific">marine sediment metagenome</name>
    <dbReference type="NCBI Taxonomy" id="412755"/>
    <lineage>
        <taxon>unclassified sequences</taxon>
        <taxon>metagenomes</taxon>
        <taxon>ecological metagenomes</taxon>
    </lineage>
</organism>
<evidence type="ECO:0000313" key="1">
    <source>
        <dbReference type="EMBL" id="KKL28700.1"/>
    </source>
</evidence>
<sequence length="49" mass="5931">FCEQYSKTVQYTEFDFKGTDELDNYIETLKIELNVIVKQNERDNRPKVK</sequence>
<protein>
    <submittedName>
        <fullName evidence="1">Uncharacterized protein</fullName>
    </submittedName>
</protein>
<accession>A0A0F9C3D3</accession>
<dbReference type="AlphaFoldDB" id="A0A0F9C3D3"/>
<feature type="non-terminal residue" evidence="1">
    <location>
        <position position="1"/>
    </location>
</feature>
<gene>
    <name evidence="1" type="ORF">LCGC14_2372560</name>
</gene>
<proteinExistence type="predicted"/>
<comment type="caution">
    <text evidence="1">The sequence shown here is derived from an EMBL/GenBank/DDBJ whole genome shotgun (WGS) entry which is preliminary data.</text>
</comment>
<dbReference type="EMBL" id="LAZR01035005">
    <property type="protein sequence ID" value="KKL28700.1"/>
    <property type="molecule type" value="Genomic_DNA"/>
</dbReference>
<reference evidence="1" key="1">
    <citation type="journal article" date="2015" name="Nature">
        <title>Complex archaea that bridge the gap between prokaryotes and eukaryotes.</title>
        <authorList>
            <person name="Spang A."/>
            <person name="Saw J.H."/>
            <person name="Jorgensen S.L."/>
            <person name="Zaremba-Niedzwiedzka K."/>
            <person name="Martijn J."/>
            <person name="Lind A.E."/>
            <person name="van Eijk R."/>
            <person name="Schleper C."/>
            <person name="Guy L."/>
            <person name="Ettema T.J."/>
        </authorList>
    </citation>
    <scope>NUCLEOTIDE SEQUENCE</scope>
</reference>
<name>A0A0F9C3D3_9ZZZZ</name>